<protein>
    <recommendedName>
        <fullName evidence="4">non-reducing end alpha-L-arabinofuranosidase</fullName>
        <ecNumber evidence="4">3.2.1.55</ecNumber>
    </recommendedName>
</protein>
<feature type="region of interest" description="Disordered" evidence="8">
    <location>
        <begin position="55"/>
        <end position="75"/>
    </location>
</feature>
<evidence type="ECO:0000256" key="2">
    <source>
        <dbReference type="ARBA" id="ARBA00004834"/>
    </source>
</evidence>
<organism evidence="10 11">
    <name type="scientific">Dendrothele bispora (strain CBS 962.96)</name>
    <dbReference type="NCBI Taxonomy" id="1314807"/>
    <lineage>
        <taxon>Eukaryota</taxon>
        <taxon>Fungi</taxon>
        <taxon>Dikarya</taxon>
        <taxon>Basidiomycota</taxon>
        <taxon>Agaricomycotina</taxon>
        <taxon>Agaricomycetes</taxon>
        <taxon>Agaricomycetidae</taxon>
        <taxon>Agaricales</taxon>
        <taxon>Agaricales incertae sedis</taxon>
        <taxon>Dendrothele</taxon>
    </lineage>
</organism>
<proteinExistence type="inferred from homology"/>
<dbReference type="Proteomes" id="UP000297245">
    <property type="component" value="Unassembled WGS sequence"/>
</dbReference>
<dbReference type="Pfam" id="PF06964">
    <property type="entry name" value="Alpha-L-AF_C"/>
    <property type="match status" value="1"/>
</dbReference>
<comment type="pathway">
    <text evidence="2">Glycan metabolism; L-arabinan degradation.</text>
</comment>
<gene>
    <name evidence="10" type="ORF">K435DRAFT_930373</name>
</gene>
<dbReference type="EC" id="3.2.1.55" evidence="4"/>
<dbReference type="AlphaFoldDB" id="A0A4S8L4V0"/>
<keyword evidence="11" id="KW-1185">Reference proteome</keyword>
<keyword evidence="5" id="KW-0732">Signal</keyword>
<keyword evidence="7" id="KW-0325">Glycoprotein</keyword>
<keyword evidence="6" id="KW-0378">Hydrolase</keyword>
<feature type="domain" description="Alpha-L-arabinofuranosidase C-terminal" evidence="9">
    <location>
        <begin position="178"/>
        <end position="330"/>
    </location>
</feature>
<dbReference type="SMART" id="SM00813">
    <property type="entry name" value="Alpha-L-AF_C"/>
    <property type="match status" value="1"/>
</dbReference>
<dbReference type="OrthoDB" id="406864at2759"/>
<evidence type="ECO:0000256" key="4">
    <source>
        <dbReference type="ARBA" id="ARBA00012670"/>
    </source>
</evidence>
<name>A0A4S8L4V0_DENBC</name>
<sequence length="340" mass="37908">MTTKVGRRHFSKTQSHQSSFVLFRIRIIQTRYFRRIFLCSRATFIFAKKSTKAPETMTKKQRQNAATRREAEKRGRKLDSTDYEYLTWCEDVGAEPQAIDQIDFAIGDVTQTVAAAIRSSLGHPAPFNVNHIEIGNEYSALSLKIRTFMFIQALLGLLKTLSITIATLRIYSYFHQSDVWASTGRLQYPTIQGTVSEADFMTGLEHNSDIVFAAAYAPLFNHLSSTQWTPNPIRFEYVDCFGCLYTGYYVERMFSLNRGDEKIPSTLPSKTGTLFWGFSSKQTNIIIIKFSYNAPANSVSILTFAINGSSIGGNTSGGGTDISDGSIGGSSGGVLKYGQW</sequence>
<evidence type="ECO:0000256" key="7">
    <source>
        <dbReference type="ARBA" id="ARBA00023180"/>
    </source>
</evidence>
<evidence type="ECO:0000256" key="8">
    <source>
        <dbReference type="SAM" id="MobiDB-lite"/>
    </source>
</evidence>
<dbReference type="PANTHER" id="PTHR31776">
    <property type="entry name" value="ALPHA-L-ARABINOFURANOSIDASE 1"/>
    <property type="match status" value="1"/>
</dbReference>
<evidence type="ECO:0000313" key="10">
    <source>
        <dbReference type="EMBL" id="THU83569.1"/>
    </source>
</evidence>
<dbReference type="EMBL" id="ML179654">
    <property type="protein sequence ID" value="THU83569.1"/>
    <property type="molecule type" value="Genomic_DNA"/>
</dbReference>
<evidence type="ECO:0000313" key="11">
    <source>
        <dbReference type="Proteomes" id="UP000297245"/>
    </source>
</evidence>
<dbReference type="InterPro" id="IPR010720">
    <property type="entry name" value="Alpha-L-AF_C"/>
</dbReference>
<evidence type="ECO:0000256" key="5">
    <source>
        <dbReference type="ARBA" id="ARBA00022729"/>
    </source>
</evidence>
<dbReference type="Gene3D" id="3.20.20.80">
    <property type="entry name" value="Glycosidases"/>
    <property type="match status" value="1"/>
</dbReference>
<dbReference type="SUPFAM" id="SSF51445">
    <property type="entry name" value="(Trans)glycosidases"/>
    <property type="match status" value="1"/>
</dbReference>
<dbReference type="GO" id="GO:0031222">
    <property type="term" value="P:arabinan catabolic process"/>
    <property type="evidence" value="ECO:0007669"/>
    <property type="project" value="UniProtKB-UniPathway"/>
</dbReference>
<accession>A0A4S8L4V0</accession>
<dbReference type="InterPro" id="IPR051563">
    <property type="entry name" value="Glycosyl_Hydrolase_51"/>
</dbReference>
<dbReference type="InterPro" id="IPR055235">
    <property type="entry name" value="ASD1_cat"/>
</dbReference>
<dbReference type="InterPro" id="IPR017853">
    <property type="entry name" value="GH"/>
</dbReference>
<comment type="similarity">
    <text evidence="3">Belongs to the glycosyl hydrolase 51 family.</text>
</comment>
<reference evidence="10 11" key="1">
    <citation type="journal article" date="2019" name="Nat. Ecol. Evol.">
        <title>Megaphylogeny resolves global patterns of mushroom evolution.</title>
        <authorList>
            <person name="Varga T."/>
            <person name="Krizsan K."/>
            <person name="Foldi C."/>
            <person name="Dima B."/>
            <person name="Sanchez-Garcia M."/>
            <person name="Sanchez-Ramirez S."/>
            <person name="Szollosi G.J."/>
            <person name="Szarkandi J.G."/>
            <person name="Papp V."/>
            <person name="Albert L."/>
            <person name="Andreopoulos W."/>
            <person name="Angelini C."/>
            <person name="Antonin V."/>
            <person name="Barry K.W."/>
            <person name="Bougher N.L."/>
            <person name="Buchanan P."/>
            <person name="Buyck B."/>
            <person name="Bense V."/>
            <person name="Catcheside P."/>
            <person name="Chovatia M."/>
            <person name="Cooper J."/>
            <person name="Damon W."/>
            <person name="Desjardin D."/>
            <person name="Finy P."/>
            <person name="Geml J."/>
            <person name="Haridas S."/>
            <person name="Hughes K."/>
            <person name="Justo A."/>
            <person name="Karasinski D."/>
            <person name="Kautmanova I."/>
            <person name="Kiss B."/>
            <person name="Kocsube S."/>
            <person name="Kotiranta H."/>
            <person name="LaButti K.M."/>
            <person name="Lechner B.E."/>
            <person name="Liimatainen K."/>
            <person name="Lipzen A."/>
            <person name="Lukacs Z."/>
            <person name="Mihaltcheva S."/>
            <person name="Morgado L.N."/>
            <person name="Niskanen T."/>
            <person name="Noordeloos M.E."/>
            <person name="Ohm R.A."/>
            <person name="Ortiz-Santana B."/>
            <person name="Ovrebo C."/>
            <person name="Racz N."/>
            <person name="Riley R."/>
            <person name="Savchenko A."/>
            <person name="Shiryaev A."/>
            <person name="Soop K."/>
            <person name="Spirin V."/>
            <person name="Szebenyi C."/>
            <person name="Tomsovsky M."/>
            <person name="Tulloss R.E."/>
            <person name="Uehling J."/>
            <person name="Grigoriev I.V."/>
            <person name="Vagvolgyi C."/>
            <person name="Papp T."/>
            <person name="Martin F.M."/>
            <person name="Miettinen O."/>
            <person name="Hibbett D.S."/>
            <person name="Nagy L.G."/>
        </authorList>
    </citation>
    <scope>NUCLEOTIDE SEQUENCE [LARGE SCALE GENOMIC DNA]</scope>
    <source>
        <strain evidence="10 11">CBS 962.96</strain>
    </source>
</reference>
<dbReference type="GO" id="GO:0046373">
    <property type="term" value="P:L-arabinose metabolic process"/>
    <property type="evidence" value="ECO:0007669"/>
    <property type="project" value="InterPro"/>
</dbReference>
<evidence type="ECO:0000256" key="3">
    <source>
        <dbReference type="ARBA" id="ARBA00007186"/>
    </source>
</evidence>
<evidence type="ECO:0000256" key="6">
    <source>
        <dbReference type="ARBA" id="ARBA00022801"/>
    </source>
</evidence>
<dbReference type="GO" id="GO:0046556">
    <property type="term" value="F:alpha-L-arabinofuranosidase activity"/>
    <property type="evidence" value="ECO:0007669"/>
    <property type="project" value="UniProtKB-EC"/>
</dbReference>
<dbReference type="UniPathway" id="UPA00667"/>
<evidence type="ECO:0000256" key="1">
    <source>
        <dbReference type="ARBA" id="ARBA00001462"/>
    </source>
</evidence>
<dbReference type="Pfam" id="PF22848">
    <property type="entry name" value="ASD1_dom"/>
    <property type="match status" value="1"/>
</dbReference>
<dbReference type="PANTHER" id="PTHR31776:SF0">
    <property type="entry name" value="ALPHA-L-ARABINOFURANOSIDASE 1"/>
    <property type="match status" value="1"/>
</dbReference>
<comment type="catalytic activity">
    <reaction evidence="1">
        <text>Hydrolysis of terminal non-reducing alpha-L-arabinofuranoside residues in alpha-L-arabinosides.</text>
        <dbReference type="EC" id="3.2.1.55"/>
    </reaction>
</comment>
<evidence type="ECO:0000259" key="9">
    <source>
        <dbReference type="SMART" id="SM00813"/>
    </source>
</evidence>